<dbReference type="InterPro" id="IPR012951">
    <property type="entry name" value="BBE"/>
</dbReference>
<proteinExistence type="inferred from homology"/>
<dbReference type="InterPro" id="IPR016166">
    <property type="entry name" value="FAD-bd_PCMH"/>
</dbReference>
<dbReference type="AlphaFoldDB" id="A0A177DKW0"/>
<sequence>MAPSELYKHGLLGMLFLAPTLVHGQSSKADSIQTCLTSAGVQSTISTDETWANDTASFQFRLPRQPVSVAFPETKDDVASALGCARNASVKVSVLGRGHSFQGYSFGTPGNLVIDMGAFTELSFDDSTNQLTFGGGSNVGPTAKYVHDNFGRHFPHVRGSHVGLTGSSFGGGFGTTSRLLGIPSDNLVSVEYMLYNGTIVNAGLGSDLLWAAQGAGSNFGVALSATTKTYDLPYNGAVSYSIAIGEVGTDAASTALLAIQKWVLDGQAPDTLSLRFSLSNFASAGFFYGPEADFDSAIAPLVESLQSISPAVNLTKTIIPTFWESEVAATGSGMNLPTGGTLGGRASLVQSWTTTNQHPFTLTQAKALLDGYDSLNRTDITGSGFLDLWGGVSRNVADSDHAFAHGNNLWLVRVDGVGAGGVWPSDGVAYMQNLFKPFEDTLMKSAPLRSFVNYVNSELSVKEWSSRLYGANYARLRKIKAAVDPTDLFSGFGLAIQTTISRRSR</sequence>
<evidence type="ECO:0000259" key="7">
    <source>
        <dbReference type="PROSITE" id="PS51387"/>
    </source>
</evidence>
<dbReference type="GO" id="GO:0071949">
    <property type="term" value="F:FAD binding"/>
    <property type="evidence" value="ECO:0007669"/>
    <property type="project" value="InterPro"/>
</dbReference>
<dbReference type="Pfam" id="PF08031">
    <property type="entry name" value="BBE"/>
    <property type="match status" value="1"/>
</dbReference>
<dbReference type="PROSITE" id="PS51387">
    <property type="entry name" value="FAD_PCMH"/>
    <property type="match status" value="1"/>
</dbReference>
<dbReference type="InterPro" id="IPR050416">
    <property type="entry name" value="FAD-linked_Oxidoreductase"/>
</dbReference>
<dbReference type="PANTHER" id="PTHR42973">
    <property type="entry name" value="BINDING OXIDOREDUCTASE, PUTATIVE (AFU_ORTHOLOGUE AFUA_1G17690)-RELATED"/>
    <property type="match status" value="1"/>
</dbReference>
<keyword evidence="4" id="KW-0274">FAD</keyword>
<evidence type="ECO:0000256" key="1">
    <source>
        <dbReference type="ARBA" id="ARBA00001974"/>
    </source>
</evidence>
<keyword evidence="9" id="KW-1185">Reference proteome</keyword>
<dbReference type="InterPro" id="IPR006094">
    <property type="entry name" value="Oxid_FAD_bind_N"/>
</dbReference>
<feature type="signal peptide" evidence="6">
    <location>
        <begin position="1"/>
        <end position="24"/>
    </location>
</feature>
<dbReference type="GO" id="GO:0016491">
    <property type="term" value="F:oxidoreductase activity"/>
    <property type="evidence" value="ECO:0007669"/>
    <property type="project" value="UniProtKB-KW"/>
</dbReference>
<feature type="domain" description="FAD-binding PCMH-type" evidence="7">
    <location>
        <begin position="62"/>
        <end position="232"/>
    </location>
</feature>
<keyword evidence="3" id="KW-0285">Flavoprotein</keyword>
<keyword evidence="6" id="KW-0732">Signal</keyword>
<dbReference type="InterPro" id="IPR006093">
    <property type="entry name" value="Oxy_OxRdtase_FAD_BS"/>
</dbReference>
<evidence type="ECO:0000313" key="9">
    <source>
        <dbReference type="Proteomes" id="UP000077248"/>
    </source>
</evidence>
<evidence type="ECO:0000313" key="8">
    <source>
        <dbReference type="EMBL" id="OAG20007.1"/>
    </source>
</evidence>
<name>A0A177DKW0_ALTAL</name>
<evidence type="ECO:0000256" key="6">
    <source>
        <dbReference type="SAM" id="SignalP"/>
    </source>
</evidence>
<dbReference type="PROSITE" id="PS00862">
    <property type="entry name" value="OX2_COVAL_FAD"/>
    <property type="match status" value="1"/>
</dbReference>
<dbReference type="Proteomes" id="UP000077248">
    <property type="component" value="Unassembled WGS sequence"/>
</dbReference>
<evidence type="ECO:0000256" key="3">
    <source>
        <dbReference type="ARBA" id="ARBA00022630"/>
    </source>
</evidence>
<evidence type="ECO:0000256" key="2">
    <source>
        <dbReference type="ARBA" id="ARBA00005466"/>
    </source>
</evidence>
<comment type="similarity">
    <text evidence="2">Belongs to the oxygen-dependent FAD-linked oxidoreductase family.</text>
</comment>
<accession>A0A177DKW0</accession>
<dbReference type="Gene3D" id="3.40.462.20">
    <property type="match status" value="1"/>
</dbReference>
<dbReference type="STRING" id="5599.A0A177DKW0"/>
<dbReference type="VEuPathDB" id="FungiDB:CC77DRAFT_148931"/>
<organism evidence="8 9">
    <name type="scientific">Alternaria alternata</name>
    <name type="common">Alternaria rot fungus</name>
    <name type="synonym">Torula alternata</name>
    <dbReference type="NCBI Taxonomy" id="5599"/>
    <lineage>
        <taxon>Eukaryota</taxon>
        <taxon>Fungi</taxon>
        <taxon>Dikarya</taxon>
        <taxon>Ascomycota</taxon>
        <taxon>Pezizomycotina</taxon>
        <taxon>Dothideomycetes</taxon>
        <taxon>Pleosporomycetidae</taxon>
        <taxon>Pleosporales</taxon>
        <taxon>Pleosporineae</taxon>
        <taxon>Pleosporaceae</taxon>
        <taxon>Alternaria</taxon>
        <taxon>Alternaria sect. Alternaria</taxon>
        <taxon>Alternaria alternata complex</taxon>
    </lineage>
</organism>
<keyword evidence="5" id="KW-0560">Oxidoreductase</keyword>
<feature type="chain" id="PRO_5008059546" evidence="6">
    <location>
        <begin position="25"/>
        <end position="505"/>
    </location>
</feature>
<evidence type="ECO:0000256" key="5">
    <source>
        <dbReference type="ARBA" id="ARBA00023002"/>
    </source>
</evidence>
<reference evidence="8 9" key="1">
    <citation type="submission" date="2016-05" db="EMBL/GenBank/DDBJ databases">
        <title>Comparative analysis of secretome profiles of manganese(II)-oxidizing ascomycete fungi.</title>
        <authorList>
            <consortium name="DOE Joint Genome Institute"/>
            <person name="Zeiner C.A."/>
            <person name="Purvine S.O."/>
            <person name="Zink E.M."/>
            <person name="Wu S."/>
            <person name="Pasa-Tolic L."/>
            <person name="Chaput D.L."/>
            <person name="Haridas S."/>
            <person name="Grigoriev I.V."/>
            <person name="Santelli C.M."/>
            <person name="Hansel C.M."/>
        </authorList>
    </citation>
    <scope>NUCLEOTIDE SEQUENCE [LARGE SCALE GENOMIC DNA]</scope>
    <source>
        <strain evidence="8 9">SRC1lrK2f</strain>
    </source>
</reference>
<comment type="cofactor">
    <cofactor evidence="1">
        <name>FAD</name>
        <dbReference type="ChEBI" id="CHEBI:57692"/>
    </cofactor>
</comment>
<dbReference type="InterPro" id="IPR016169">
    <property type="entry name" value="FAD-bd_PCMH_sub2"/>
</dbReference>
<protein>
    <submittedName>
        <fullName evidence="8">FAD-binding domain-containing protein</fullName>
    </submittedName>
</protein>
<dbReference type="SUPFAM" id="SSF56176">
    <property type="entry name" value="FAD-binding/transporter-associated domain-like"/>
    <property type="match status" value="1"/>
</dbReference>
<dbReference type="RefSeq" id="XP_018385428.1">
    <property type="nucleotide sequence ID" value="XM_018530298.1"/>
</dbReference>
<evidence type="ECO:0000256" key="4">
    <source>
        <dbReference type="ARBA" id="ARBA00022827"/>
    </source>
</evidence>
<dbReference type="Pfam" id="PF01565">
    <property type="entry name" value="FAD_binding_4"/>
    <property type="match status" value="1"/>
</dbReference>
<dbReference type="InterPro" id="IPR036318">
    <property type="entry name" value="FAD-bd_PCMH-like_sf"/>
</dbReference>
<gene>
    <name evidence="8" type="ORF">CC77DRAFT_148931</name>
</gene>
<dbReference type="PANTHER" id="PTHR42973:SF39">
    <property type="entry name" value="FAD-BINDING PCMH-TYPE DOMAIN-CONTAINING PROTEIN"/>
    <property type="match status" value="1"/>
</dbReference>
<dbReference type="GeneID" id="29115892"/>
<dbReference type="Gene3D" id="3.30.465.10">
    <property type="match status" value="1"/>
</dbReference>
<dbReference type="EMBL" id="KV441480">
    <property type="protein sequence ID" value="OAG20007.1"/>
    <property type="molecule type" value="Genomic_DNA"/>
</dbReference>
<dbReference type="OMA" id="NLVINMA"/>
<dbReference type="KEGG" id="aalt:CC77DRAFT_148931"/>